<sequence length="525" mass="56406">MVPAASKDRFAPSRGDASEMAVALENGGIGVTPLLKLENITKIFGGVKALQAVKFDVMPGEVVCLAGENGCGKSTLIKVISGVYQPEAGAVMLMDGQSIGGLEPSKARDLGIQVIWQDLALFPEMTVAENIAFERNLGPRPRLVNYGQMKIAARRILERLGVAIDLGRSVRSLSIAQRQIVAIARALVADARLVFMDEPTASLSHAETKALLTIVRRLSSDGIAVVFVSHRLAEVLDVCTRVTVLRDGQYVGTFPTVGMTQTRLTELMTGRTFDYAVRTTDLSAAPVVLKVEGLSRRNEYDAVSFSVRKGEILGVTGRLGAGRTELALSLFGMTRPTAGAVSLDGTKLSLGSNRDAIRAGIAYVSEDRLQLGLVQQQSIGDNAVAAVLDDLLDATRLIAPRKRDALIRDWIRQLAVKIGKAEDAVSTLSGGNQQRIVLAKWLATNPKLLILDSPTVGVDVGARAGIFAIIHRLAAQGMAILLISDEIPEVYFNADRILHMRNGRMIAEYVPGATTIDQIERDVHA</sequence>
<evidence type="ECO:0000256" key="4">
    <source>
        <dbReference type="ARBA" id="ARBA00022597"/>
    </source>
</evidence>
<evidence type="ECO:0000259" key="10">
    <source>
        <dbReference type="PROSITE" id="PS50893"/>
    </source>
</evidence>
<dbReference type="InterPro" id="IPR027417">
    <property type="entry name" value="P-loop_NTPase"/>
</dbReference>
<feature type="domain" description="ABC transporter" evidence="10">
    <location>
        <begin position="277"/>
        <end position="523"/>
    </location>
</feature>
<dbReference type="InterPro" id="IPR017871">
    <property type="entry name" value="ABC_transporter-like_CS"/>
</dbReference>
<dbReference type="SUPFAM" id="SSF52540">
    <property type="entry name" value="P-loop containing nucleoside triphosphate hydrolases"/>
    <property type="match status" value="2"/>
</dbReference>
<evidence type="ECO:0000256" key="7">
    <source>
        <dbReference type="ARBA" id="ARBA00022840"/>
    </source>
</evidence>
<evidence type="ECO:0000256" key="5">
    <source>
        <dbReference type="ARBA" id="ARBA00022737"/>
    </source>
</evidence>
<keyword evidence="3" id="KW-0997">Cell inner membrane</keyword>
<dbReference type="Pfam" id="PF00005">
    <property type="entry name" value="ABC_tran"/>
    <property type="match status" value="2"/>
</dbReference>
<evidence type="ECO:0000313" key="11">
    <source>
        <dbReference type="EMBL" id="SAL20661.1"/>
    </source>
</evidence>
<keyword evidence="7" id="KW-0067">ATP-binding</keyword>
<keyword evidence="8" id="KW-1278">Translocase</keyword>
<dbReference type="Gene3D" id="3.40.50.300">
    <property type="entry name" value="P-loop containing nucleotide triphosphate hydrolases"/>
    <property type="match status" value="2"/>
</dbReference>
<dbReference type="CDD" id="cd03216">
    <property type="entry name" value="ABC_Carb_Monos_I"/>
    <property type="match status" value="1"/>
</dbReference>
<dbReference type="InterPro" id="IPR050107">
    <property type="entry name" value="ABC_carbohydrate_import_ATPase"/>
</dbReference>
<proteinExistence type="predicted"/>
<reference evidence="11 12" key="1">
    <citation type="submission" date="2016-01" db="EMBL/GenBank/DDBJ databases">
        <authorList>
            <person name="Oliw E.H."/>
        </authorList>
    </citation>
    <scope>NUCLEOTIDE SEQUENCE [LARGE SCALE GENOMIC DNA]</scope>
    <source>
        <strain evidence="11">LMG 27134</strain>
    </source>
</reference>
<evidence type="ECO:0000256" key="2">
    <source>
        <dbReference type="ARBA" id="ARBA00022475"/>
    </source>
</evidence>
<keyword evidence="5" id="KW-0677">Repeat</keyword>
<dbReference type="PROSITE" id="PS50893">
    <property type="entry name" value="ABC_TRANSPORTER_2"/>
    <property type="match status" value="2"/>
</dbReference>
<dbReference type="Proteomes" id="UP000054683">
    <property type="component" value="Unassembled WGS sequence"/>
</dbReference>
<name>A0A158FLZ3_9BURK</name>
<evidence type="ECO:0000313" key="12">
    <source>
        <dbReference type="Proteomes" id="UP000054683"/>
    </source>
</evidence>
<dbReference type="GO" id="GO:0016887">
    <property type="term" value="F:ATP hydrolysis activity"/>
    <property type="evidence" value="ECO:0007669"/>
    <property type="project" value="InterPro"/>
</dbReference>
<keyword evidence="1" id="KW-0813">Transport</keyword>
<protein>
    <submittedName>
        <fullName evidence="11">ABC transporter</fullName>
    </submittedName>
</protein>
<evidence type="ECO:0000256" key="8">
    <source>
        <dbReference type="ARBA" id="ARBA00022967"/>
    </source>
</evidence>
<evidence type="ECO:0000256" key="6">
    <source>
        <dbReference type="ARBA" id="ARBA00022741"/>
    </source>
</evidence>
<dbReference type="OrthoDB" id="9776369at2"/>
<dbReference type="SMART" id="SM00382">
    <property type="entry name" value="AAA"/>
    <property type="match status" value="2"/>
</dbReference>
<evidence type="ECO:0000256" key="9">
    <source>
        <dbReference type="ARBA" id="ARBA00023136"/>
    </source>
</evidence>
<keyword evidence="6" id="KW-0547">Nucleotide-binding</keyword>
<dbReference type="InterPro" id="IPR003593">
    <property type="entry name" value="AAA+_ATPase"/>
</dbReference>
<evidence type="ECO:0000256" key="3">
    <source>
        <dbReference type="ARBA" id="ARBA00022519"/>
    </source>
</evidence>
<keyword evidence="4" id="KW-0762">Sugar transport</keyword>
<evidence type="ECO:0000256" key="1">
    <source>
        <dbReference type="ARBA" id="ARBA00022448"/>
    </source>
</evidence>
<dbReference type="PROSITE" id="PS00211">
    <property type="entry name" value="ABC_TRANSPORTER_1"/>
    <property type="match status" value="1"/>
</dbReference>
<dbReference type="EMBL" id="FCOK02000006">
    <property type="protein sequence ID" value="SAL20661.1"/>
    <property type="molecule type" value="Genomic_DNA"/>
</dbReference>
<dbReference type="PANTHER" id="PTHR43790">
    <property type="entry name" value="CARBOHYDRATE TRANSPORT ATP-BINDING PROTEIN MG119-RELATED"/>
    <property type="match status" value="1"/>
</dbReference>
<dbReference type="InterPro" id="IPR003439">
    <property type="entry name" value="ABC_transporter-like_ATP-bd"/>
</dbReference>
<feature type="domain" description="ABC transporter" evidence="10">
    <location>
        <begin position="35"/>
        <end position="272"/>
    </location>
</feature>
<keyword evidence="9" id="KW-0472">Membrane</keyword>
<organism evidence="11 12">
    <name type="scientific">Caballeronia udeis</name>
    <dbReference type="NCBI Taxonomy" id="1232866"/>
    <lineage>
        <taxon>Bacteria</taxon>
        <taxon>Pseudomonadati</taxon>
        <taxon>Pseudomonadota</taxon>
        <taxon>Betaproteobacteria</taxon>
        <taxon>Burkholderiales</taxon>
        <taxon>Burkholderiaceae</taxon>
        <taxon>Caballeronia</taxon>
    </lineage>
</organism>
<accession>A0A158FLZ3</accession>
<dbReference type="GO" id="GO:0005524">
    <property type="term" value="F:ATP binding"/>
    <property type="evidence" value="ECO:0007669"/>
    <property type="project" value="UniProtKB-KW"/>
</dbReference>
<gene>
    <name evidence="11" type="ORF">AWB69_01335</name>
</gene>
<dbReference type="AlphaFoldDB" id="A0A158FLZ3"/>
<keyword evidence="2" id="KW-1003">Cell membrane</keyword>
<dbReference type="PANTHER" id="PTHR43790:SF1">
    <property type="entry name" value="XYLOSE IMPORT ATP-BINDING PROTEIN XYLG"/>
    <property type="match status" value="1"/>
</dbReference>
<dbReference type="CDD" id="cd03215">
    <property type="entry name" value="ABC_Carb_Monos_II"/>
    <property type="match status" value="1"/>
</dbReference>